<evidence type="ECO:0000256" key="5">
    <source>
        <dbReference type="ARBA" id="ARBA00022448"/>
    </source>
</evidence>
<dbReference type="PANTHER" id="PTHR43507">
    <property type="entry name" value="NADH-UBIQUINONE OXIDOREDUCTASE CHAIN 4"/>
    <property type="match status" value="1"/>
</dbReference>
<accession>T2HU71</accession>
<proteinExistence type="inferred from homology"/>
<sequence>MLKILIPTIMLIPTVWMVTPKWLWTTALFHSLIIALTSLQWINFMTETGWNFLNSYLANDPLSTPLLVLTCWLLPLMILASQNHMSTEPLNRQRMYLMHLTSLQMFLIMAFSATELIMFYIMFEATLIPTLFLITRWGKQMERLNAGTYFLFYTLMSSLPLLVALLLLQKDTGTLSLITLQYSKPSMHLMTSNKLWWLGCMMAFLVKMPLYGFHLWLPKAHVEAPIAGSMVLAAVLLKLGGYGMMRMLMILSPLTKEIAYPFIILALWGIIMTGAICLRQLDLKSLIAYSSVSHMGLVVGGILIQTPWGLTGALIIMIAHGLTSSALFCLANMNYERTHTRVMMLTRGLQMSIPLMTTWWFIASLANLALPPFPNLMGELAIITSLFNWSQWTLILTGGGMLITASYSLYMFLSTQRGPLTPHAMVLEPTHTREHLLLTMHLLPLTLLIMKPELMWGWTA</sequence>
<gene>
    <name evidence="19" type="primary">ND4</name>
</gene>
<evidence type="ECO:0000256" key="6">
    <source>
        <dbReference type="ARBA" id="ARBA00022660"/>
    </source>
</evidence>
<evidence type="ECO:0000256" key="3">
    <source>
        <dbReference type="ARBA" id="ARBA00012944"/>
    </source>
</evidence>
<feature type="transmembrane region" description="Helical" evidence="16">
    <location>
        <begin position="195"/>
        <end position="217"/>
    </location>
</feature>
<keyword evidence="7 16" id="KW-0812">Transmembrane</keyword>
<dbReference type="GO" id="GO:0031966">
    <property type="term" value="C:mitochondrial membrane"/>
    <property type="evidence" value="ECO:0007669"/>
    <property type="project" value="UniProtKB-SubCell"/>
</dbReference>
<dbReference type="GO" id="GO:0015990">
    <property type="term" value="P:electron transport coupled proton transport"/>
    <property type="evidence" value="ECO:0007669"/>
    <property type="project" value="TreeGrafter"/>
</dbReference>
<evidence type="ECO:0000256" key="13">
    <source>
        <dbReference type="ARBA" id="ARBA00023128"/>
    </source>
</evidence>
<dbReference type="AlphaFoldDB" id="T2HU71"/>
<evidence type="ECO:0000256" key="9">
    <source>
        <dbReference type="ARBA" id="ARBA00022982"/>
    </source>
</evidence>
<evidence type="ECO:0000313" key="19">
    <source>
        <dbReference type="EMBL" id="BAN83379.1"/>
    </source>
</evidence>
<dbReference type="InterPro" id="IPR003918">
    <property type="entry name" value="NADH_UbQ_OxRdtase"/>
</dbReference>
<keyword evidence="5 16" id="KW-0813">Transport</keyword>
<comment type="similarity">
    <text evidence="2 16">Belongs to the complex I subunit 4 family.</text>
</comment>
<feature type="transmembrane region" description="Helical" evidence="16">
    <location>
        <begin position="62"/>
        <end position="81"/>
    </location>
</feature>
<organism evidence="19">
    <name type="scientific">Champsodon cf. snyderi CBM-ZF 10876</name>
    <dbReference type="NCBI Taxonomy" id="270612"/>
    <lineage>
        <taxon>Eukaryota</taxon>
        <taxon>Metazoa</taxon>
        <taxon>Chordata</taxon>
        <taxon>Craniata</taxon>
        <taxon>Vertebrata</taxon>
        <taxon>Euteleostomi</taxon>
        <taxon>Actinopterygii</taxon>
        <taxon>Neopterygii</taxon>
        <taxon>Teleostei</taxon>
        <taxon>Neoteleostei</taxon>
        <taxon>Acanthomorphata</taxon>
        <taxon>Eupercaria</taxon>
        <taxon>Acropomatiformes</taxon>
        <taxon>Champsodontidae</taxon>
        <taxon>Champsodon</taxon>
    </lineage>
</organism>
<keyword evidence="10 16" id="KW-1133">Transmembrane helix</keyword>
<reference evidence="19" key="1">
    <citation type="journal article" date="2013" name="PLoS ONE">
        <title>Evolutionary origin of the scombridae (tunas and mackerels): members of a paleogene adaptive radiation with 14 other pelagic fish families.</title>
        <authorList>
            <person name="Miya M."/>
            <person name="Friedman M."/>
            <person name="Satoh T.P."/>
            <person name="Takeshima H."/>
            <person name="Sado T."/>
            <person name="Iwasaki W."/>
            <person name="Yamanoue Y."/>
            <person name="Nakatani M."/>
            <person name="Mabuchi K."/>
            <person name="Inoue J.G."/>
            <person name="Poulsen J.Y."/>
            <person name="Fukunaga T."/>
            <person name="Sato Y."/>
            <person name="Nishida M."/>
        </authorList>
    </citation>
    <scope>NUCLEOTIDE SEQUENCE</scope>
</reference>
<keyword evidence="6 16" id="KW-0679">Respiratory chain</keyword>
<feature type="transmembrane region" description="Helical" evidence="16">
    <location>
        <begin position="21"/>
        <end position="42"/>
    </location>
</feature>
<name>T2HU71_9TELE</name>
<keyword evidence="9 16" id="KW-0249">Electron transport</keyword>
<protein>
    <recommendedName>
        <fullName evidence="4 16">NADH-ubiquinone oxidoreductase chain 4</fullName>
        <ecNumber evidence="3 16">7.1.1.2</ecNumber>
    </recommendedName>
</protein>
<evidence type="ECO:0000256" key="11">
    <source>
        <dbReference type="ARBA" id="ARBA00023027"/>
    </source>
</evidence>
<feature type="transmembrane region" description="Helical" evidence="16">
    <location>
        <begin position="229"/>
        <end position="252"/>
    </location>
</feature>
<feature type="transmembrane region" description="Helical" evidence="16">
    <location>
        <begin position="117"/>
        <end position="134"/>
    </location>
</feature>
<feature type="transmembrane region" description="Helical" evidence="16">
    <location>
        <begin position="258"/>
        <end position="279"/>
    </location>
</feature>
<comment type="function">
    <text evidence="16">Core subunit of the mitochondrial membrane respiratory chain NADH dehydrogenase (Complex I) which catalyzes electron transfer from NADH through the respiratory chain, using ubiquinone as an electron acceptor. Essential for the catalytic activity and assembly of complex I.</text>
</comment>
<evidence type="ECO:0000256" key="12">
    <source>
        <dbReference type="ARBA" id="ARBA00023075"/>
    </source>
</evidence>
<evidence type="ECO:0000256" key="16">
    <source>
        <dbReference type="RuleBase" id="RU003297"/>
    </source>
</evidence>
<evidence type="ECO:0000256" key="15">
    <source>
        <dbReference type="ARBA" id="ARBA00049551"/>
    </source>
</evidence>
<dbReference type="InterPro" id="IPR001750">
    <property type="entry name" value="ND/Mrp_TM"/>
</dbReference>
<feature type="transmembrane region" description="Helical" evidence="16">
    <location>
        <begin position="93"/>
        <end position="111"/>
    </location>
</feature>
<dbReference type="Pfam" id="PF01059">
    <property type="entry name" value="Oxidored_q5_N"/>
    <property type="match status" value="1"/>
</dbReference>
<comment type="subcellular location">
    <subcellularLocation>
        <location evidence="1 16">Mitochondrion membrane</location>
        <topology evidence="1 16">Multi-pass membrane protein</topology>
    </subcellularLocation>
</comment>
<dbReference type="CTD" id="4538"/>
<dbReference type="NCBIfam" id="TIGR01972">
    <property type="entry name" value="NDH_I_M"/>
    <property type="match status" value="1"/>
</dbReference>
<evidence type="ECO:0000256" key="10">
    <source>
        <dbReference type="ARBA" id="ARBA00022989"/>
    </source>
</evidence>
<evidence type="ECO:0000259" key="17">
    <source>
        <dbReference type="Pfam" id="PF00361"/>
    </source>
</evidence>
<evidence type="ECO:0000256" key="14">
    <source>
        <dbReference type="ARBA" id="ARBA00023136"/>
    </source>
</evidence>
<evidence type="ECO:0000259" key="18">
    <source>
        <dbReference type="Pfam" id="PF01059"/>
    </source>
</evidence>
<feature type="transmembrane region" description="Helical" evidence="16">
    <location>
        <begin position="146"/>
        <end position="168"/>
    </location>
</feature>
<dbReference type="InterPro" id="IPR010227">
    <property type="entry name" value="NADH_Q_OxRdtase_chainM/4"/>
</dbReference>
<feature type="transmembrane region" description="Helical" evidence="16">
    <location>
        <begin position="352"/>
        <end position="370"/>
    </location>
</feature>
<feature type="domain" description="NADH:ubiquinone oxidoreductase chain 4 N-terminal" evidence="18">
    <location>
        <begin position="1"/>
        <end position="110"/>
    </location>
</feature>
<feature type="transmembrane region" description="Helical" evidence="16">
    <location>
        <begin position="310"/>
        <end position="331"/>
    </location>
</feature>
<evidence type="ECO:0000256" key="4">
    <source>
        <dbReference type="ARBA" id="ARBA00021006"/>
    </source>
</evidence>
<feature type="domain" description="NADH:quinone oxidoreductase/Mrp antiporter transmembrane" evidence="17">
    <location>
        <begin position="113"/>
        <end position="400"/>
    </location>
</feature>
<evidence type="ECO:0000256" key="2">
    <source>
        <dbReference type="ARBA" id="ARBA00009025"/>
    </source>
</evidence>
<dbReference type="PRINTS" id="PR01437">
    <property type="entry name" value="NUOXDRDTASE4"/>
</dbReference>
<comment type="catalytic activity">
    <reaction evidence="15 16">
        <text>a ubiquinone + NADH + 5 H(+)(in) = a ubiquinol + NAD(+) + 4 H(+)(out)</text>
        <dbReference type="Rhea" id="RHEA:29091"/>
        <dbReference type="Rhea" id="RHEA-COMP:9565"/>
        <dbReference type="Rhea" id="RHEA-COMP:9566"/>
        <dbReference type="ChEBI" id="CHEBI:15378"/>
        <dbReference type="ChEBI" id="CHEBI:16389"/>
        <dbReference type="ChEBI" id="CHEBI:17976"/>
        <dbReference type="ChEBI" id="CHEBI:57540"/>
        <dbReference type="ChEBI" id="CHEBI:57945"/>
        <dbReference type="EC" id="7.1.1.2"/>
    </reaction>
</comment>
<keyword evidence="14 16" id="KW-0472">Membrane</keyword>
<dbReference type="PANTHER" id="PTHR43507:SF20">
    <property type="entry name" value="NADH-UBIQUINONE OXIDOREDUCTASE CHAIN 4"/>
    <property type="match status" value="1"/>
</dbReference>
<evidence type="ECO:0000256" key="1">
    <source>
        <dbReference type="ARBA" id="ARBA00004225"/>
    </source>
</evidence>
<keyword evidence="11 16" id="KW-0520">NAD</keyword>
<dbReference type="GeneID" id="17099009"/>
<dbReference type="RefSeq" id="YP_008593437.1">
    <property type="nucleotide sequence ID" value="NC_022483.1"/>
</dbReference>
<dbReference type="EMBL" id="AP006815">
    <property type="protein sequence ID" value="BAN83379.1"/>
    <property type="molecule type" value="Genomic_DNA"/>
</dbReference>
<dbReference type="EC" id="7.1.1.2" evidence="3 16"/>
<dbReference type="GO" id="GO:0008137">
    <property type="term" value="F:NADH dehydrogenase (ubiquinone) activity"/>
    <property type="evidence" value="ECO:0007669"/>
    <property type="project" value="UniProtKB-UniRule"/>
</dbReference>
<feature type="transmembrane region" description="Helical" evidence="16">
    <location>
        <begin position="286"/>
        <end position="304"/>
    </location>
</feature>
<dbReference type="Pfam" id="PF00361">
    <property type="entry name" value="Proton_antipo_M"/>
    <property type="match status" value="1"/>
</dbReference>
<keyword evidence="13 16" id="KW-0496">Mitochondrion</keyword>
<evidence type="ECO:0000256" key="8">
    <source>
        <dbReference type="ARBA" id="ARBA00022967"/>
    </source>
</evidence>
<dbReference type="GO" id="GO:0048039">
    <property type="term" value="F:ubiquinone binding"/>
    <property type="evidence" value="ECO:0007669"/>
    <property type="project" value="TreeGrafter"/>
</dbReference>
<geneLocation type="mitochondrion" evidence="19"/>
<dbReference type="GO" id="GO:0003954">
    <property type="term" value="F:NADH dehydrogenase activity"/>
    <property type="evidence" value="ECO:0007669"/>
    <property type="project" value="TreeGrafter"/>
</dbReference>
<evidence type="ECO:0000256" key="7">
    <source>
        <dbReference type="ARBA" id="ARBA00022692"/>
    </source>
</evidence>
<keyword evidence="12 16" id="KW-0830">Ubiquinone</keyword>
<dbReference type="InterPro" id="IPR000260">
    <property type="entry name" value="NADH4_N"/>
</dbReference>
<keyword evidence="8" id="KW-1278">Translocase</keyword>
<dbReference type="GO" id="GO:0042773">
    <property type="term" value="P:ATP synthesis coupled electron transport"/>
    <property type="evidence" value="ECO:0007669"/>
    <property type="project" value="InterPro"/>
</dbReference>
<feature type="transmembrane region" description="Helical" evidence="16">
    <location>
        <begin position="390"/>
        <end position="413"/>
    </location>
</feature>